<protein>
    <submittedName>
        <fullName evidence="1">Bacteriophage</fullName>
    </submittedName>
</protein>
<reference evidence="1" key="2">
    <citation type="submission" date="2009-12" db="EMBL/GenBank/DDBJ databases">
        <authorList>
            <person name="Summers A.O."/>
            <person name="Shearer J."/>
            <person name="Wireman J."/>
        </authorList>
    </citation>
    <scope>NUCLEOTIDE SEQUENCE</scope>
    <source>
        <strain evidence="1">Y74T</strain>
        <plasmid evidence="1">pWBG758</plasmid>
    </source>
</reference>
<dbReference type="AlphaFoldDB" id="D2J8A1"/>
<accession>D2J8A1</accession>
<keyword evidence="1" id="KW-0614">Plasmid</keyword>
<dbReference type="EMBL" id="GQ900400">
    <property type="protein sequence ID" value="ACZ59001.1"/>
    <property type="molecule type" value="Genomic_DNA"/>
</dbReference>
<name>D2J8A1_STAAU</name>
<evidence type="ECO:0000313" key="1">
    <source>
        <dbReference type="EMBL" id="ACZ59001.1"/>
    </source>
</evidence>
<organism evidence="1">
    <name type="scientific">Staphylococcus aureus</name>
    <dbReference type="NCBI Taxonomy" id="1280"/>
    <lineage>
        <taxon>Bacteria</taxon>
        <taxon>Bacillati</taxon>
        <taxon>Bacillota</taxon>
        <taxon>Bacilli</taxon>
        <taxon>Bacillales</taxon>
        <taxon>Staphylococcaceae</taxon>
        <taxon>Staphylococcus</taxon>
    </lineage>
</organism>
<sequence length="134" mass="15369">MKVDVKGIKEIEKYLDKKFSKKQMQRITDASLIVAGNKVVELLKKRMTVFEDTGATVDSIKLSEPKNINGTRTVQIHWTGKAGRQYVIHLNEFGRYDRGGNWVNTRGKGVIESALKTGREIYFKEVKRQLERAL</sequence>
<gene>
    <name evidence="1" type="ORF">SAP040A_019</name>
</gene>
<proteinExistence type="predicted"/>
<reference evidence="1" key="1">
    <citation type="submission" date="2009-08" db="EMBL/GenBank/DDBJ databases">
        <authorList>
            <person name="Gill J."/>
            <person name="Borman J."/>
            <person name="Shetty J."/>
            <person name="Hostetler J."/>
            <person name="Durkin S."/>
            <person name="Montgomery B."/>
        </authorList>
    </citation>
    <scope>NUCLEOTIDE SEQUENCE</scope>
    <source>
        <strain evidence="1">Y74T</strain>
        <plasmid evidence="1">pWBG758</plasmid>
    </source>
</reference>
<geneLocation type="plasmid" evidence="1">
    <name>pWBG758</name>
</geneLocation>
<dbReference type="RefSeq" id="WP_012816582.1">
    <property type="nucleotide sequence ID" value="NC_013329.1"/>
</dbReference>